<dbReference type="AlphaFoldDB" id="A0AAV4DQ32"/>
<evidence type="ECO:0000313" key="5">
    <source>
        <dbReference type="Proteomes" id="UP000735302"/>
    </source>
</evidence>
<feature type="non-terminal residue" evidence="4">
    <location>
        <position position="284"/>
    </location>
</feature>
<dbReference type="PANTHER" id="PTHR13341">
    <property type="entry name" value="MIR-INTERACTING SAPOSIN-LIKE PROTEIN"/>
    <property type="match status" value="1"/>
</dbReference>
<feature type="region of interest" description="Disordered" evidence="2">
    <location>
        <begin position="255"/>
        <end position="284"/>
    </location>
</feature>
<dbReference type="PANTHER" id="PTHR13341:SF2">
    <property type="entry name" value="PROTEIN SEELE"/>
    <property type="match status" value="1"/>
</dbReference>
<reference evidence="4 5" key="1">
    <citation type="journal article" date="2021" name="Elife">
        <title>Chloroplast acquisition without the gene transfer in kleptoplastic sea slugs, Plakobranchus ocellatus.</title>
        <authorList>
            <person name="Maeda T."/>
            <person name="Takahashi S."/>
            <person name="Yoshida T."/>
            <person name="Shimamura S."/>
            <person name="Takaki Y."/>
            <person name="Nagai Y."/>
            <person name="Toyoda A."/>
            <person name="Suzuki Y."/>
            <person name="Arimoto A."/>
            <person name="Ishii H."/>
            <person name="Satoh N."/>
            <person name="Nishiyama T."/>
            <person name="Hasebe M."/>
            <person name="Maruyama T."/>
            <person name="Minagawa J."/>
            <person name="Obokata J."/>
            <person name="Shigenobu S."/>
        </authorList>
    </citation>
    <scope>NUCLEOTIDE SEQUENCE [LARGE SCALE GENOMIC DNA]</scope>
</reference>
<dbReference type="Proteomes" id="UP000735302">
    <property type="component" value="Unassembled WGS sequence"/>
</dbReference>
<protein>
    <submittedName>
        <fullName evidence="4">Protein canopy homolog 2-like</fullName>
    </submittedName>
</protein>
<evidence type="ECO:0000256" key="2">
    <source>
        <dbReference type="SAM" id="MobiDB-lite"/>
    </source>
</evidence>
<evidence type="ECO:0000259" key="3">
    <source>
        <dbReference type="Pfam" id="PF11938"/>
    </source>
</evidence>
<organism evidence="4 5">
    <name type="scientific">Plakobranchus ocellatus</name>
    <dbReference type="NCBI Taxonomy" id="259542"/>
    <lineage>
        <taxon>Eukaryota</taxon>
        <taxon>Metazoa</taxon>
        <taxon>Spiralia</taxon>
        <taxon>Lophotrochozoa</taxon>
        <taxon>Mollusca</taxon>
        <taxon>Gastropoda</taxon>
        <taxon>Heterobranchia</taxon>
        <taxon>Euthyneura</taxon>
        <taxon>Panpulmonata</taxon>
        <taxon>Sacoglossa</taxon>
        <taxon>Placobranchoidea</taxon>
        <taxon>Plakobranchidae</taxon>
        <taxon>Plakobranchus</taxon>
    </lineage>
</organism>
<evidence type="ECO:0000313" key="4">
    <source>
        <dbReference type="EMBL" id="GFO46362.1"/>
    </source>
</evidence>
<evidence type="ECO:0000256" key="1">
    <source>
        <dbReference type="ARBA" id="ARBA00007285"/>
    </source>
</evidence>
<name>A0AAV4DQ32_9GAST</name>
<keyword evidence="5" id="KW-1185">Reference proteome</keyword>
<dbReference type="GO" id="GO:0005783">
    <property type="term" value="C:endoplasmic reticulum"/>
    <property type="evidence" value="ECO:0007669"/>
    <property type="project" value="TreeGrafter"/>
</dbReference>
<sequence length="284" mass="32669">MAPPFPLSNRATDIRPGCKTQRIVLTLQQVADLVCTRTKERKYFKTCIVGHVNCCLQCGPTLRLQKINKFNMTFKLPVLVLCTSMVLVLVSGAGKSNQKYDFCSACRALVLEADEQIKDVDPKRTIETGSFRVDPNGNQKIKDKLYARSNTHLEELVESICGKMHQYANRVYDDGTTQLVRIKGYSDEYNDDLKLDYDKGKILKYHCEHFLEDYEEDVISYLQQEDIQDHEEFICHEKLGVCSAQQLQVKLETFQRPKERHNVEVDGDEDEDDDDDEEENPDDG</sequence>
<dbReference type="Pfam" id="PF11938">
    <property type="entry name" value="DUF3456"/>
    <property type="match status" value="1"/>
</dbReference>
<comment type="caution">
    <text evidence="4">The sequence shown here is derived from an EMBL/GenBank/DDBJ whole genome shotgun (WGS) entry which is preliminary data.</text>
</comment>
<dbReference type="InterPro" id="IPR042415">
    <property type="entry name" value="CNPY"/>
</dbReference>
<feature type="domain" description="DUF3456" evidence="3">
    <location>
        <begin position="103"/>
        <end position="242"/>
    </location>
</feature>
<accession>A0AAV4DQ32</accession>
<gene>
    <name evidence="4" type="ORF">PoB_007286700</name>
</gene>
<feature type="compositionally biased region" description="Basic and acidic residues" evidence="2">
    <location>
        <begin position="255"/>
        <end position="264"/>
    </location>
</feature>
<dbReference type="InterPro" id="IPR021852">
    <property type="entry name" value="DUF3456"/>
</dbReference>
<proteinExistence type="inferred from homology"/>
<dbReference type="EMBL" id="BLXT01008183">
    <property type="protein sequence ID" value="GFO46362.1"/>
    <property type="molecule type" value="Genomic_DNA"/>
</dbReference>
<comment type="similarity">
    <text evidence="1">Belongs to the canopy family.</text>
</comment>
<feature type="compositionally biased region" description="Acidic residues" evidence="2">
    <location>
        <begin position="265"/>
        <end position="284"/>
    </location>
</feature>